<dbReference type="PANTHER" id="PTHR12463">
    <property type="entry name" value="OXYGENASE-RELATED"/>
    <property type="match status" value="1"/>
</dbReference>
<dbReference type="Gene3D" id="3.30.70.330">
    <property type="match status" value="1"/>
</dbReference>
<dbReference type="GO" id="GO:0032451">
    <property type="term" value="F:demethylase activity"/>
    <property type="evidence" value="ECO:0007669"/>
    <property type="project" value="TreeGrafter"/>
</dbReference>
<evidence type="ECO:0000259" key="5">
    <source>
        <dbReference type="PROSITE" id="PS50102"/>
    </source>
</evidence>
<comment type="similarity">
    <text evidence="2">Belongs to the alkB family.</text>
</comment>
<dbReference type="InterPro" id="IPR027450">
    <property type="entry name" value="AlkB-like"/>
</dbReference>
<dbReference type="Proteomes" id="UP001162162">
    <property type="component" value="Unassembled WGS sequence"/>
</dbReference>
<comment type="caution">
    <text evidence="7">The sequence shown here is derived from an EMBL/GenBank/DDBJ whole genome shotgun (WGS) entry which is preliminary data.</text>
</comment>
<dbReference type="InterPro" id="IPR032857">
    <property type="entry name" value="ALKBH4"/>
</dbReference>
<keyword evidence="3 4" id="KW-0694">RNA-binding</keyword>
<dbReference type="InterPro" id="IPR037151">
    <property type="entry name" value="AlkB-like_sf"/>
</dbReference>
<dbReference type="InterPro" id="IPR035979">
    <property type="entry name" value="RBD_domain_sf"/>
</dbReference>
<dbReference type="InterPro" id="IPR012677">
    <property type="entry name" value="Nucleotide-bd_a/b_plait_sf"/>
</dbReference>
<dbReference type="Gene3D" id="2.60.120.590">
    <property type="entry name" value="Alpha-ketoglutarate-dependent dioxygenase AlkB-like"/>
    <property type="match status" value="1"/>
</dbReference>
<proteinExistence type="inferred from homology"/>
<feature type="domain" description="Fe2OG dioxygenase" evidence="6">
    <location>
        <begin position="208"/>
        <end position="309"/>
    </location>
</feature>
<evidence type="ECO:0008006" key="9">
    <source>
        <dbReference type="Google" id="ProtNLM"/>
    </source>
</evidence>
<gene>
    <name evidence="7" type="ORF">NQ318_020705</name>
</gene>
<dbReference type="SUPFAM" id="SSF54928">
    <property type="entry name" value="RNA-binding domain, RBD"/>
    <property type="match status" value="1"/>
</dbReference>
<evidence type="ECO:0000313" key="8">
    <source>
        <dbReference type="Proteomes" id="UP001162162"/>
    </source>
</evidence>
<evidence type="ECO:0000256" key="4">
    <source>
        <dbReference type="PROSITE-ProRule" id="PRU00176"/>
    </source>
</evidence>
<dbReference type="PROSITE" id="PS51471">
    <property type="entry name" value="FE2OG_OXY"/>
    <property type="match status" value="1"/>
</dbReference>
<dbReference type="PROSITE" id="PS50102">
    <property type="entry name" value="RRM"/>
    <property type="match status" value="1"/>
</dbReference>
<accession>A0AAV8YYI6</accession>
<comment type="cofactor">
    <cofactor evidence="1">
        <name>Fe(2+)</name>
        <dbReference type="ChEBI" id="CHEBI:29033"/>
    </cofactor>
</comment>
<dbReference type="InterPro" id="IPR000504">
    <property type="entry name" value="RRM_dom"/>
</dbReference>
<dbReference type="InterPro" id="IPR005123">
    <property type="entry name" value="Oxoglu/Fe-dep_dioxygenase_dom"/>
</dbReference>
<dbReference type="GO" id="GO:0070988">
    <property type="term" value="P:demethylation"/>
    <property type="evidence" value="ECO:0007669"/>
    <property type="project" value="InterPro"/>
</dbReference>
<feature type="domain" description="RRM" evidence="5">
    <location>
        <begin position="37"/>
        <end position="112"/>
    </location>
</feature>
<evidence type="ECO:0000256" key="1">
    <source>
        <dbReference type="ARBA" id="ARBA00001954"/>
    </source>
</evidence>
<sequence length="318" mass="36609">MDSQNKVKKAERKLKRLQHVLFKEMGISCVTSCTNHLAILNAGLVSGLSEELVFEHFSKFGTLKQIILIPGKSCSFVSFTDVNFASNALKHCNGKLNIAQGQKPIYLSYVENLPNTKSKRRWDQLPPGLIVLENFVTDEEETALLEQFDLKEDLNQGYMKHRKVRHYGFEFRYDINNVDKDKPMDVKVPSESNFLWDRLRERMDLNFRPDQLTVNKYNPGQGIPHHIDTHSAFEDPIISLSLQSSVIMELKRGEEHLCVLLPRKSLAVISGESRYDWTHGITPRRFDIVYSRNGYTSLERGISQLGVYEEILNSITFE</sequence>
<evidence type="ECO:0000259" key="6">
    <source>
        <dbReference type="PROSITE" id="PS51471"/>
    </source>
</evidence>
<evidence type="ECO:0000313" key="7">
    <source>
        <dbReference type="EMBL" id="KAJ8956155.1"/>
    </source>
</evidence>
<dbReference type="Pfam" id="PF00076">
    <property type="entry name" value="RRM_1"/>
    <property type="match status" value="1"/>
</dbReference>
<keyword evidence="8" id="KW-1185">Reference proteome</keyword>
<organism evidence="7 8">
    <name type="scientific">Aromia moschata</name>
    <dbReference type="NCBI Taxonomy" id="1265417"/>
    <lineage>
        <taxon>Eukaryota</taxon>
        <taxon>Metazoa</taxon>
        <taxon>Ecdysozoa</taxon>
        <taxon>Arthropoda</taxon>
        <taxon>Hexapoda</taxon>
        <taxon>Insecta</taxon>
        <taxon>Pterygota</taxon>
        <taxon>Neoptera</taxon>
        <taxon>Endopterygota</taxon>
        <taxon>Coleoptera</taxon>
        <taxon>Polyphaga</taxon>
        <taxon>Cucujiformia</taxon>
        <taxon>Chrysomeloidea</taxon>
        <taxon>Cerambycidae</taxon>
        <taxon>Cerambycinae</taxon>
        <taxon>Callichromatini</taxon>
        <taxon>Aromia</taxon>
    </lineage>
</organism>
<dbReference type="SUPFAM" id="SSF51197">
    <property type="entry name" value="Clavaminate synthase-like"/>
    <property type="match status" value="1"/>
</dbReference>
<evidence type="ECO:0000256" key="3">
    <source>
        <dbReference type="ARBA" id="ARBA00022884"/>
    </source>
</evidence>
<dbReference type="AlphaFoldDB" id="A0AAV8YYI6"/>
<evidence type="ECO:0000256" key="2">
    <source>
        <dbReference type="ARBA" id="ARBA00007879"/>
    </source>
</evidence>
<protein>
    <recommendedName>
        <fullName evidence="9">Alkylated DNA repair protein alkB homolog 8</fullName>
    </recommendedName>
</protein>
<dbReference type="EMBL" id="JAPWTK010000032">
    <property type="protein sequence ID" value="KAJ8956155.1"/>
    <property type="molecule type" value="Genomic_DNA"/>
</dbReference>
<dbReference type="PANTHER" id="PTHR12463:SF1">
    <property type="entry name" value="2-OXOGLUTARATE AND FE-DEPENDENT OXYGENASE FAMILY PROTEIN"/>
    <property type="match status" value="1"/>
</dbReference>
<reference evidence="7" key="1">
    <citation type="journal article" date="2023" name="Insect Mol. Biol.">
        <title>Genome sequencing provides insights into the evolution of gene families encoding plant cell wall-degrading enzymes in longhorned beetles.</title>
        <authorList>
            <person name="Shin N.R."/>
            <person name="Okamura Y."/>
            <person name="Kirsch R."/>
            <person name="Pauchet Y."/>
        </authorList>
    </citation>
    <scope>NUCLEOTIDE SEQUENCE</scope>
    <source>
        <strain evidence="7">AMC_N1</strain>
    </source>
</reference>
<dbReference type="GO" id="GO:0016491">
    <property type="term" value="F:oxidoreductase activity"/>
    <property type="evidence" value="ECO:0007669"/>
    <property type="project" value="TreeGrafter"/>
</dbReference>
<name>A0AAV8YYI6_9CUCU</name>
<dbReference type="Pfam" id="PF13532">
    <property type="entry name" value="2OG-FeII_Oxy_2"/>
    <property type="match status" value="1"/>
</dbReference>
<dbReference type="GO" id="GO:0003723">
    <property type="term" value="F:RNA binding"/>
    <property type="evidence" value="ECO:0007669"/>
    <property type="project" value="UniProtKB-UniRule"/>
</dbReference>